<organism evidence="3 4">
    <name type="scientific">Polaribacter pectinis</name>
    <dbReference type="NCBI Taxonomy" id="2738844"/>
    <lineage>
        <taxon>Bacteria</taxon>
        <taxon>Pseudomonadati</taxon>
        <taxon>Bacteroidota</taxon>
        <taxon>Flavobacteriia</taxon>
        <taxon>Flavobacteriales</taxon>
        <taxon>Flavobacteriaceae</taxon>
    </lineage>
</organism>
<dbReference type="SUPFAM" id="SSF53335">
    <property type="entry name" value="S-adenosyl-L-methionine-dependent methyltransferases"/>
    <property type="match status" value="1"/>
</dbReference>
<evidence type="ECO:0000259" key="2">
    <source>
        <dbReference type="Pfam" id="PF22013"/>
    </source>
</evidence>
<name>A0A7G9LBJ7_9FLAO</name>
<accession>A0A7G9LBJ7</accession>
<keyword evidence="3" id="KW-0489">Methyltransferase</keyword>
<dbReference type="Pfam" id="PF22013">
    <property type="entry name" value="PG_1098_Fer"/>
    <property type="match status" value="1"/>
</dbReference>
<dbReference type="RefSeq" id="WP_187482888.1">
    <property type="nucleotide sequence ID" value="NZ_CP060695.1"/>
</dbReference>
<dbReference type="InterPro" id="IPR029063">
    <property type="entry name" value="SAM-dependent_MTases_sf"/>
</dbReference>
<feature type="domain" description="THUMP-like" evidence="1">
    <location>
        <begin position="320"/>
        <end position="387"/>
    </location>
</feature>
<feature type="domain" description="PG-1098 ferredoxin-like" evidence="2">
    <location>
        <begin position="277"/>
        <end position="319"/>
    </location>
</feature>
<dbReference type="InterPro" id="IPR054168">
    <property type="entry name" value="PG_1098_Fer"/>
</dbReference>
<dbReference type="Pfam" id="PF18096">
    <property type="entry name" value="Thump_like"/>
    <property type="match status" value="1"/>
</dbReference>
<dbReference type="InterPro" id="IPR019012">
    <property type="entry name" value="RNA_cap_Gua-N2-MeTrfase"/>
</dbReference>
<dbReference type="Gene3D" id="1.10.10.1110">
    <property type="entry name" value="Methyltransferase PG1098, N-terminal domain"/>
    <property type="match status" value="1"/>
</dbReference>
<dbReference type="InterPro" id="IPR041497">
    <property type="entry name" value="Thump-like"/>
</dbReference>
<dbReference type="CDD" id="cd02440">
    <property type="entry name" value="AdoMet_MTases"/>
    <property type="match status" value="1"/>
</dbReference>
<dbReference type="GO" id="GO:0008168">
    <property type="term" value="F:methyltransferase activity"/>
    <property type="evidence" value="ECO:0007669"/>
    <property type="project" value="UniProtKB-KW"/>
</dbReference>
<dbReference type="Proteomes" id="UP000515808">
    <property type="component" value="Chromosome"/>
</dbReference>
<dbReference type="KEGG" id="ppec:H9W90_02460"/>
<evidence type="ECO:0000313" key="4">
    <source>
        <dbReference type="Proteomes" id="UP000515808"/>
    </source>
</evidence>
<dbReference type="Gene3D" id="3.40.50.150">
    <property type="entry name" value="Vaccinia Virus protein VP39"/>
    <property type="match status" value="1"/>
</dbReference>
<protein>
    <submittedName>
        <fullName evidence="3">Class I SAM-dependent methyltransferase</fullName>
    </submittedName>
</protein>
<keyword evidence="4" id="KW-1185">Reference proteome</keyword>
<gene>
    <name evidence="3" type="ORF">H9W90_02460</name>
</gene>
<evidence type="ECO:0000259" key="1">
    <source>
        <dbReference type="Pfam" id="PF18096"/>
    </source>
</evidence>
<sequence>MNNKTLNTEVQQFISENLKSDITKLIFKGSPFEGVSVQEIANQILAKQKSFTKLPTWFSTENIYYPEKISIEQTSSEITAKYKSEIISGDSIIDITGGFGVDCFYFSKHFKNVFHCEINEELSEIVKHNYQQLNIKNIVNFSGDGLQFLKNSTETFDCIYIDPSRRNDIKGKVFLLKDCLPNVPENIDFLFTKTNQILLKNSPILDITSAINELKFVKEIHIIALKNEVKEVLFLLEKNYKNTIEIKTINIKKEEIETFNFNYKEEVFSNYSEPLSYLYEPNSAILKSGGFHQITNQLNVFKLQQHSHLYTSEKVVDFPGRIFKIENVISYDKKKISKLLSEKKANITTRNFPKTVALIRKETKIKDGGNAYLFFTTNSENHLIVVLGSKI</sequence>
<proteinExistence type="predicted"/>
<keyword evidence="3" id="KW-0808">Transferase</keyword>
<dbReference type="AlphaFoldDB" id="A0A7G9LBJ7"/>
<reference evidence="3 4" key="1">
    <citation type="submission" date="2020-08" db="EMBL/GenBank/DDBJ databases">
        <title>Polaribacter sp. L12M9 isolated from gut of the Korean scallop.</title>
        <authorList>
            <person name="Jeong Y.S."/>
        </authorList>
    </citation>
    <scope>NUCLEOTIDE SEQUENCE [LARGE SCALE GENOMIC DNA]</scope>
    <source>
        <strain evidence="3 4">L12M9</strain>
    </source>
</reference>
<dbReference type="Pfam" id="PF09445">
    <property type="entry name" value="Methyltransf_15"/>
    <property type="match status" value="1"/>
</dbReference>
<dbReference type="EMBL" id="CP060695">
    <property type="protein sequence ID" value="QNM85996.1"/>
    <property type="molecule type" value="Genomic_DNA"/>
</dbReference>
<evidence type="ECO:0000313" key="3">
    <source>
        <dbReference type="EMBL" id="QNM85996.1"/>
    </source>
</evidence>
<dbReference type="GO" id="GO:0036261">
    <property type="term" value="P:7-methylguanosine cap hypermethylation"/>
    <property type="evidence" value="ECO:0007669"/>
    <property type="project" value="InterPro"/>
</dbReference>